<sequence>MSFSIAEFQAAVDKINQGMDDISTKMQEIAPAANAAIDHWYIPDFIAEGIIWLAEKTIELAQKIWDKIVEVIKGIAAPVYFFQYSQQLNDVASSADSIEANLADQLLIQADEWSGQAADAYKAEVPPQRNAAGELGTIAEAMKSSLIWAAVAGLAFYVGLGVIIVKFIAAMVAAIAAFGSAVFSWAGAALIVEEAGVNIAAIAALVTTLLALLGDQVKEMGSLQNAASSDKFPYGKWPVAAG</sequence>
<dbReference type="InterPro" id="IPR036689">
    <property type="entry name" value="ESAT-6-like_sf"/>
</dbReference>
<name>A0A2T8FGD5_9ACTN</name>
<feature type="transmembrane region" description="Helical" evidence="1">
    <location>
        <begin position="197"/>
        <end position="214"/>
    </location>
</feature>
<comment type="caution">
    <text evidence="2">The sequence shown here is derived from an EMBL/GenBank/DDBJ whole genome shotgun (WGS) entry which is preliminary data.</text>
</comment>
<keyword evidence="1" id="KW-0812">Transmembrane</keyword>
<dbReference type="SUPFAM" id="SSF140453">
    <property type="entry name" value="EsxAB dimer-like"/>
    <property type="match status" value="1"/>
</dbReference>
<dbReference type="RefSeq" id="WP_116570916.1">
    <property type="nucleotide sequence ID" value="NZ_QDGZ01000001.1"/>
</dbReference>
<protein>
    <submittedName>
        <fullName evidence="2">Uncharacterized protein</fullName>
    </submittedName>
</protein>
<keyword evidence="1" id="KW-1133">Transmembrane helix</keyword>
<keyword evidence="3" id="KW-1185">Reference proteome</keyword>
<dbReference type="Proteomes" id="UP000246018">
    <property type="component" value="Unassembled WGS sequence"/>
</dbReference>
<reference evidence="2 3" key="1">
    <citation type="submission" date="2018-04" db="EMBL/GenBank/DDBJ databases">
        <title>Genome of Nocardioides gansuensis WSJ-1.</title>
        <authorList>
            <person name="Wu S."/>
            <person name="Wang G."/>
        </authorList>
    </citation>
    <scope>NUCLEOTIDE SEQUENCE [LARGE SCALE GENOMIC DNA]</scope>
    <source>
        <strain evidence="2 3">WSJ-1</strain>
    </source>
</reference>
<evidence type="ECO:0000313" key="3">
    <source>
        <dbReference type="Proteomes" id="UP000246018"/>
    </source>
</evidence>
<organism evidence="2 3">
    <name type="scientific">Nocardioides gansuensis</name>
    <dbReference type="NCBI Taxonomy" id="2138300"/>
    <lineage>
        <taxon>Bacteria</taxon>
        <taxon>Bacillati</taxon>
        <taxon>Actinomycetota</taxon>
        <taxon>Actinomycetes</taxon>
        <taxon>Propionibacteriales</taxon>
        <taxon>Nocardioidaceae</taxon>
        <taxon>Nocardioides</taxon>
    </lineage>
</organism>
<evidence type="ECO:0000313" key="2">
    <source>
        <dbReference type="EMBL" id="PVG84788.1"/>
    </source>
</evidence>
<feature type="transmembrane region" description="Helical" evidence="1">
    <location>
        <begin position="146"/>
        <end position="165"/>
    </location>
</feature>
<accession>A0A2T8FGD5</accession>
<keyword evidence="1" id="KW-0472">Membrane</keyword>
<dbReference type="AlphaFoldDB" id="A0A2T8FGD5"/>
<feature type="transmembrane region" description="Helical" evidence="1">
    <location>
        <begin position="172"/>
        <end position="191"/>
    </location>
</feature>
<proteinExistence type="predicted"/>
<gene>
    <name evidence="2" type="ORF">DDE18_04130</name>
</gene>
<evidence type="ECO:0000256" key="1">
    <source>
        <dbReference type="SAM" id="Phobius"/>
    </source>
</evidence>
<dbReference type="OrthoDB" id="4554447at2"/>
<dbReference type="EMBL" id="QDGZ01000001">
    <property type="protein sequence ID" value="PVG84788.1"/>
    <property type="molecule type" value="Genomic_DNA"/>
</dbReference>